<name>R7UCZ6_CAPTE</name>
<sequence length="535" mass="59920">MDSENCKVGRKRMRRYSDTKPSVIFSAMDSIQHPQQASDMECEVVGHSVEVESSGVGNVPSNGEQPTCCVEAAETNIPTLCDSMENPVEMKRHETKTLDDTSDVDPIIHLESAKISVKILRVVVPRLRVVCYSKEEEICGKKKMKNLWNDRPIDWPSQVPFKDPNNKGQEGRKATKEELVAMFEFLREKYLSMPRQCAVEEVYSPDPEPQLSQNDVVKEEPTDAMYYQHPSPPRVVETPFRQLLDRLEDKANRLLADVNDEGIISLVKQVFDDILVPLFKQSAQMAAGCEFLDAGHQLETLLDVGLAYGKETMHVLNQGCQELIDKFYPARDAGTQSAPVVQTYTVLNPTPNPISLAPATGDHWGLNLRPNVTLNNDLVRQSIVTRTNQIVTVGLNNDEKDDLLKTAVDQSGIKMEASEVFRDVLDEVLDMQEDHKKELPVESMEFHDAPIEVQTVNPPQAYSFSELLNSDSVFLNSDKPLDTYINQEQQQPSLVLAQVGPCSPPMGSPQMVNMGSPQGAIPTTVEEMDDQRPLW</sequence>
<dbReference type="EMBL" id="KB304804">
    <property type="protein sequence ID" value="ELU01673.1"/>
    <property type="molecule type" value="Genomic_DNA"/>
</dbReference>
<dbReference type="Proteomes" id="UP000014760">
    <property type="component" value="Unassembled WGS sequence"/>
</dbReference>
<keyword evidence="3" id="KW-1185">Reference proteome</keyword>
<reference evidence="2" key="3">
    <citation type="submission" date="2015-06" db="UniProtKB">
        <authorList>
            <consortium name="EnsemblMetazoa"/>
        </authorList>
    </citation>
    <scope>IDENTIFICATION</scope>
</reference>
<dbReference type="HOGENOM" id="CLU_509272_0_0_1"/>
<dbReference type="AlphaFoldDB" id="R7UCZ6"/>
<reference evidence="3" key="1">
    <citation type="submission" date="2012-12" db="EMBL/GenBank/DDBJ databases">
        <authorList>
            <person name="Hellsten U."/>
            <person name="Grimwood J."/>
            <person name="Chapman J.A."/>
            <person name="Shapiro H."/>
            <person name="Aerts A."/>
            <person name="Otillar R.P."/>
            <person name="Terry A.Y."/>
            <person name="Boore J.L."/>
            <person name="Simakov O."/>
            <person name="Marletaz F."/>
            <person name="Cho S.-J."/>
            <person name="Edsinger-Gonzales E."/>
            <person name="Havlak P."/>
            <person name="Kuo D.-H."/>
            <person name="Larsson T."/>
            <person name="Lv J."/>
            <person name="Arendt D."/>
            <person name="Savage R."/>
            <person name="Osoegawa K."/>
            <person name="de Jong P."/>
            <person name="Lindberg D.R."/>
            <person name="Seaver E.C."/>
            <person name="Weisblat D.A."/>
            <person name="Putnam N.H."/>
            <person name="Grigoriev I.V."/>
            <person name="Rokhsar D.S."/>
        </authorList>
    </citation>
    <scope>NUCLEOTIDE SEQUENCE</scope>
    <source>
        <strain evidence="3">I ESC-2004</strain>
    </source>
</reference>
<accession>R7UCZ6</accession>
<evidence type="ECO:0000313" key="2">
    <source>
        <dbReference type="EnsemblMetazoa" id="CapteP228210"/>
    </source>
</evidence>
<reference evidence="1 3" key="2">
    <citation type="journal article" date="2013" name="Nature">
        <title>Insights into bilaterian evolution from three spiralian genomes.</title>
        <authorList>
            <person name="Simakov O."/>
            <person name="Marletaz F."/>
            <person name="Cho S.J."/>
            <person name="Edsinger-Gonzales E."/>
            <person name="Havlak P."/>
            <person name="Hellsten U."/>
            <person name="Kuo D.H."/>
            <person name="Larsson T."/>
            <person name="Lv J."/>
            <person name="Arendt D."/>
            <person name="Savage R."/>
            <person name="Osoegawa K."/>
            <person name="de Jong P."/>
            <person name="Grimwood J."/>
            <person name="Chapman J.A."/>
            <person name="Shapiro H."/>
            <person name="Aerts A."/>
            <person name="Otillar R.P."/>
            <person name="Terry A.Y."/>
            <person name="Boore J.L."/>
            <person name="Grigoriev I.V."/>
            <person name="Lindberg D.R."/>
            <person name="Seaver E.C."/>
            <person name="Weisblat D.A."/>
            <person name="Putnam N.H."/>
            <person name="Rokhsar D.S."/>
        </authorList>
    </citation>
    <scope>NUCLEOTIDE SEQUENCE</scope>
    <source>
        <strain evidence="1 3">I ESC-2004</strain>
    </source>
</reference>
<dbReference type="EMBL" id="AMQN01009159">
    <property type="status" value="NOT_ANNOTATED_CDS"/>
    <property type="molecule type" value="Genomic_DNA"/>
</dbReference>
<evidence type="ECO:0000313" key="3">
    <source>
        <dbReference type="Proteomes" id="UP000014760"/>
    </source>
</evidence>
<dbReference type="OrthoDB" id="6325578at2759"/>
<protein>
    <submittedName>
        <fullName evidence="1 2">Uncharacterized protein</fullName>
    </submittedName>
</protein>
<proteinExistence type="predicted"/>
<dbReference type="EnsemblMetazoa" id="CapteT228210">
    <property type="protein sequence ID" value="CapteP228210"/>
    <property type="gene ID" value="CapteG228210"/>
</dbReference>
<evidence type="ECO:0000313" key="1">
    <source>
        <dbReference type="EMBL" id="ELU01673.1"/>
    </source>
</evidence>
<organism evidence="1">
    <name type="scientific">Capitella teleta</name>
    <name type="common">Polychaete worm</name>
    <dbReference type="NCBI Taxonomy" id="283909"/>
    <lineage>
        <taxon>Eukaryota</taxon>
        <taxon>Metazoa</taxon>
        <taxon>Spiralia</taxon>
        <taxon>Lophotrochozoa</taxon>
        <taxon>Annelida</taxon>
        <taxon>Polychaeta</taxon>
        <taxon>Sedentaria</taxon>
        <taxon>Scolecida</taxon>
        <taxon>Capitellidae</taxon>
        <taxon>Capitella</taxon>
    </lineage>
</organism>
<gene>
    <name evidence="1" type="ORF">CAPTEDRAFT_228210</name>
</gene>